<gene>
    <name evidence="11" type="ORF">MNBD_GAMMA01-876</name>
</gene>
<evidence type="ECO:0000256" key="3">
    <source>
        <dbReference type="ARBA" id="ARBA00012086"/>
    </source>
</evidence>
<dbReference type="UniPathway" id="UPA00034">
    <property type="reaction ID" value="UER00017"/>
</dbReference>
<dbReference type="GO" id="GO:0008840">
    <property type="term" value="F:4-hydroxy-tetrahydrodipicolinate synthase activity"/>
    <property type="evidence" value="ECO:0007669"/>
    <property type="project" value="UniProtKB-EC"/>
</dbReference>
<dbReference type="PRINTS" id="PR00146">
    <property type="entry name" value="DHPICSNTHASE"/>
</dbReference>
<dbReference type="EC" id="4.3.3.7" evidence="3"/>
<dbReference type="PROSITE" id="PS00666">
    <property type="entry name" value="DHDPS_2"/>
    <property type="match status" value="1"/>
</dbReference>
<name>A0A3B0VT90_9ZZZZ</name>
<dbReference type="PANTHER" id="PTHR12128">
    <property type="entry name" value="DIHYDRODIPICOLINATE SYNTHASE"/>
    <property type="match status" value="1"/>
</dbReference>
<evidence type="ECO:0000256" key="5">
    <source>
        <dbReference type="ARBA" id="ARBA00022605"/>
    </source>
</evidence>
<dbReference type="CDD" id="cd00950">
    <property type="entry name" value="DHDPS"/>
    <property type="match status" value="1"/>
</dbReference>
<dbReference type="InterPro" id="IPR005263">
    <property type="entry name" value="DapA"/>
</dbReference>
<dbReference type="HAMAP" id="MF_00418">
    <property type="entry name" value="DapA"/>
    <property type="match status" value="1"/>
</dbReference>
<comment type="function">
    <text evidence="1">Catalyzes the condensation of (S)-aspartate-beta-semialdehyde [(S)-ASA] and pyruvate to 4-hydroxy-tetrahydrodipicolinate (HTPA).</text>
</comment>
<evidence type="ECO:0000256" key="6">
    <source>
        <dbReference type="ARBA" id="ARBA00022915"/>
    </source>
</evidence>
<dbReference type="InterPro" id="IPR002220">
    <property type="entry name" value="DapA-like"/>
</dbReference>
<evidence type="ECO:0000256" key="4">
    <source>
        <dbReference type="ARBA" id="ARBA00022490"/>
    </source>
</evidence>
<evidence type="ECO:0000256" key="1">
    <source>
        <dbReference type="ARBA" id="ARBA00003294"/>
    </source>
</evidence>
<keyword evidence="6" id="KW-0220">Diaminopimelate biosynthesis</keyword>
<evidence type="ECO:0000256" key="2">
    <source>
        <dbReference type="ARBA" id="ARBA00005120"/>
    </source>
</evidence>
<dbReference type="GO" id="GO:0009089">
    <property type="term" value="P:lysine biosynthetic process via diaminopimelate"/>
    <property type="evidence" value="ECO:0007669"/>
    <property type="project" value="UniProtKB-UniPathway"/>
</dbReference>
<dbReference type="EMBL" id="UOEW01000076">
    <property type="protein sequence ID" value="VAW34624.1"/>
    <property type="molecule type" value="Genomic_DNA"/>
</dbReference>
<dbReference type="Pfam" id="PF00701">
    <property type="entry name" value="DHDPS"/>
    <property type="match status" value="1"/>
</dbReference>
<evidence type="ECO:0000313" key="11">
    <source>
        <dbReference type="EMBL" id="VAW34624.1"/>
    </source>
</evidence>
<dbReference type="NCBIfam" id="TIGR00674">
    <property type="entry name" value="dapA"/>
    <property type="match status" value="1"/>
</dbReference>
<evidence type="ECO:0000256" key="7">
    <source>
        <dbReference type="ARBA" id="ARBA00023154"/>
    </source>
</evidence>
<reference evidence="11" key="1">
    <citation type="submission" date="2018-06" db="EMBL/GenBank/DDBJ databases">
        <authorList>
            <person name="Zhirakovskaya E."/>
        </authorList>
    </citation>
    <scope>NUCLEOTIDE SEQUENCE</scope>
</reference>
<comment type="catalytic activity">
    <reaction evidence="10">
        <text>L-aspartate 4-semialdehyde + pyruvate = (2S,4S)-4-hydroxy-2,3,4,5-tetrahydrodipicolinate + H2O + H(+)</text>
        <dbReference type="Rhea" id="RHEA:34171"/>
        <dbReference type="ChEBI" id="CHEBI:15361"/>
        <dbReference type="ChEBI" id="CHEBI:15377"/>
        <dbReference type="ChEBI" id="CHEBI:15378"/>
        <dbReference type="ChEBI" id="CHEBI:67139"/>
        <dbReference type="ChEBI" id="CHEBI:537519"/>
        <dbReference type="EC" id="4.3.3.7"/>
    </reaction>
</comment>
<keyword evidence="5" id="KW-0028">Amino-acid biosynthesis</keyword>
<dbReference type="PANTHER" id="PTHR12128:SF66">
    <property type="entry name" value="4-HYDROXY-2-OXOGLUTARATE ALDOLASE, MITOCHONDRIAL"/>
    <property type="match status" value="1"/>
</dbReference>
<dbReference type="GO" id="GO:0019877">
    <property type="term" value="P:diaminopimelate biosynthetic process"/>
    <property type="evidence" value="ECO:0007669"/>
    <property type="project" value="UniProtKB-KW"/>
</dbReference>
<evidence type="ECO:0000256" key="10">
    <source>
        <dbReference type="ARBA" id="ARBA00047836"/>
    </source>
</evidence>
<protein>
    <recommendedName>
        <fullName evidence="3">4-hydroxy-tetrahydrodipicolinate synthase</fullName>
        <ecNumber evidence="3">4.3.3.7</ecNumber>
    </recommendedName>
</protein>
<dbReference type="InterPro" id="IPR013785">
    <property type="entry name" value="Aldolase_TIM"/>
</dbReference>
<dbReference type="AlphaFoldDB" id="A0A3B0VT90"/>
<dbReference type="PROSITE" id="PS00665">
    <property type="entry name" value="DHDPS_1"/>
    <property type="match status" value="1"/>
</dbReference>
<comment type="pathway">
    <text evidence="2">Amino-acid biosynthesis; L-lysine biosynthesis via DAP pathway; (S)-tetrahydrodipicolinate from L-aspartate: step 3/4.</text>
</comment>
<dbReference type="SMART" id="SM01130">
    <property type="entry name" value="DHDPS"/>
    <property type="match status" value="1"/>
</dbReference>
<accession>A0A3B0VT90</accession>
<dbReference type="Gene3D" id="3.20.20.70">
    <property type="entry name" value="Aldolase class I"/>
    <property type="match status" value="1"/>
</dbReference>
<keyword evidence="8 11" id="KW-0456">Lyase</keyword>
<dbReference type="InterPro" id="IPR020625">
    <property type="entry name" value="Schiff_base-form_aldolases_AS"/>
</dbReference>
<sequence>MSNLTAKDLYGGMTALVTPMLMDGRVDYVRWQELIQWQIKAQIRAIIVAGTTGESALLSLDEFQQLLTIAVECCKTTNTRVIAQTGHINTDAVIQSNNLAGEVGADAVLIVTPYYIRTTQLGLEQHFSKIADTSPLPVILYNVPTRTQNDMLAKTTASLANHKMIIGIKEAAVDKNRILELVRLLPKEFAILSGNDDTFLLSMQQGANGVISVASNVRPYAINQIATFMALGDVISAKKLNTSLANLYKMLSYQPNPIPVKFLLHAAGLIDAGIRLPLLWLEAKLTGSKAELVKIMNEIKTK</sequence>
<keyword evidence="4" id="KW-0963">Cytoplasm</keyword>
<dbReference type="GO" id="GO:0005829">
    <property type="term" value="C:cytosol"/>
    <property type="evidence" value="ECO:0007669"/>
    <property type="project" value="TreeGrafter"/>
</dbReference>
<proteinExistence type="inferred from homology"/>
<dbReference type="PIRSF" id="PIRSF001365">
    <property type="entry name" value="DHDPS"/>
    <property type="match status" value="1"/>
</dbReference>
<keyword evidence="9" id="KW-0704">Schiff base</keyword>
<dbReference type="InterPro" id="IPR020624">
    <property type="entry name" value="Schiff_base-form_aldolases_CS"/>
</dbReference>
<dbReference type="SUPFAM" id="SSF51569">
    <property type="entry name" value="Aldolase"/>
    <property type="match status" value="1"/>
</dbReference>
<evidence type="ECO:0000256" key="8">
    <source>
        <dbReference type="ARBA" id="ARBA00023239"/>
    </source>
</evidence>
<evidence type="ECO:0000256" key="9">
    <source>
        <dbReference type="ARBA" id="ARBA00023270"/>
    </source>
</evidence>
<keyword evidence="7" id="KW-0457">Lysine biosynthesis</keyword>
<organism evidence="11">
    <name type="scientific">hydrothermal vent metagenome</name>
    <dbReference type="NCBI Taxonomy" id="652676"/>
    <lineage>
        <taxon>unclassified sequences</taxon>
        <taxon>metagenomes</taxon>
        <taxon>ecological metagenomes</taxon>
    </lineage>
</organism>